<dbReference type="OrthoDB" id="1118003at2"/>
<name>A0A199XNX4_9FLAO</name>
<dbReference type="EMBL" id="JMTM01000060">
    <property type="protein sequence ID" value="OAZ03443.1"/>
    <property type="molecule type" value="Genomic_DNA"/>
</dbReference>
<dbReference type="Pfam" id="PF20351">
    <property type="entry name" value="DUF6646"/>
    <property type="match status" value="1"/>
</dbReference>
<protein>
    <recommendedName>
        <fullName evidence="4">Outer membrane protein beta-barrel domain-containing protein</fullName>
    </recommendedName>
</protein>
<organism evidence="2 3">
    <name type="scientific">Flavobacterium succinicans</name>
    <dbReference type="NCBI Taxonomy" id="29536"/>
    <lineage>
        <taxon>Bacteria</taxon>
        <taxon>Pseudomonadati</taxon>
        <taxon>Bacteroidota</taxon>
        <taxon>Flavobacteriia</taxon>
        <taxon>Flavobacteriales</taxon>
        <taxon>Flavobacteriaceae</taxon>
        <taxon>Flavobacterium</taxon>
    </lineage>
</organism>
<reference evidence="2 3" key="1">
    <citation type="submission" date="2016-06" db="EMBL/GenBank/DDBJ databases">
        <title>Draft genome sequence of Flavobacterium succinicans strain DD5b.</title>
        <authorList>
            <person name="Poehlein A."/>
            <person name="Daniel R."/>
            <person name="Simeonova D.D."/>
        </authorList>
    </citation>
    <scope>NUCLEOTIDE SEQUENCE [LARGE SCALE GENOMIC DNA]</scope>
    <source>
        <strain evidence="2 3">DD5b</strain>
    </source>
</reference>
<gene>
    <name evidence="2" type="ORF">FLB_22320</name>
</gene>
<dbReference type="AlphaFoldDB" id="A0A199XNX4"/>
<comment type="caution">
    <text evidence="2">The sequence shown here is derived from an EMBL/GenBank/DDBJ whole genome shotgun (WGS) entry which is preliminary data.</text>
</comment>
<keyword evidence="1" id="KW-0732">Signal</keyword>
<feature type="chain" id="PRO_5008286715" description="Outer membrane protein beta-barrel domain-containing protein" evidence="1">
    <location>
        <begin position="19"/>
        <end position="166"/>
    </location>
</feature>
<dbReference type="RefSeq" id="WP_064716005.1">
    <property type="nucleotide sequence ID" value="NZ_JMTM01000060.1"/>
</dbReference>
<keyword evidence="3" id="KW-1185">Reference proteome</keyword>
<evidence type="ECO:0000313" key="3">
    <source>
        <dbReference type="Proteomes" id="UP000093807"/>
    </source>
</evidence>
<proteinExistence type="predicted"/>
<sequence>MKTIALITALFTFSFIQAQQAFTGKGDHKFSVGINIQNGGNAIQLASDFGLGENFSYGFVGSYVLGFDRLNGGSKPAFKDRFDAKIRINANLGSVLQIDEKLDVYPGLSLGLKNFGGHVGMRYMFTNGFGLFSEAGFPIAKYQNNDRGYYNLNNQFTFSIGAVFSL</sequence>
<dbReference type="Proteomes" id="UP000093807">
    <property type="component" value="Unassembled WGS sequence"/>
</dbReference>
<evidence type="ECO:0000313" key="2">
    <source>
        <dbReference type="EMBL" id="OAZ03443.1"/>
    </source>
</evidence>
<dbReference type="PATRIC" id="fig|29536.5.peg.2328"/>
<feature type="signal peptide" evidence="1">
    <location>
        <begin position="1"/>
        <end position="18"/>
    </location>
</feature>
<accession>A0A199XNX4</accession>
<evidence type="ECO:0008006" key="4">
    <source>
        <dbReference type="Google" id="ProtNLM"/>
    </source>
</evidence>
<dbReference type="InterPro" id="IPR046588">
    <property type="entry name" value="DUF6646"/>
</dbReference>
<evidence type="ECO:0000256" key="1">
    <source>
        <dbReference type="SAM" id="SignalP"/>
    </source>
</evidence>